<proteinExistence type="predicted"/>
<gene>
    <name evidence="1" type="ORF">SAMN02745150_00266</name>
</gene>
<dbReference type="AlphaFoldDB" id="A0A1I1D369"/>
<sequence length="167" mass="19696">MNRKYDIYTLQLYLERKLPPELEHEIDCYLRENPEVLDYLLELSKIEARMSSDKNELSWVRVKDIFRPFVAGKVEDLGGLEVYYRDADIVQNNTFQFLDLQISMVMVKESQYLFTVHADQDREFLLKETISGRVITESLQKGDNAFYIKNGAYLIRYQSQSVSVSLF</sequence>
<organism evidence="1 2">
    <name type="scientific">Brevinema andersonii</name>
    <dbReference type="NCBI Taxonomy" id="34097"/>
    <lineage>
        <taxon>Bacteria</taxon>
        <taxon>Pseudomonadati</taxon>
        <taxon>Spirochaetota</taxon>
        <taxon>Spirochaetia</taxon>
        <taxon>Brevinematales</taxon>
        <taxon>Brevinemataceae</taxon>
        <taxon>Brevinema</taxon>
    </lineage>
</organism>
<dbReference type="Proteomes" id="UP000240042">
    <property type="component" value="Unassembled WGS sequence"/>
</dbReference>
<dbReference type="EMBL" id="FOKY01000001">
    <property type="protein sequence ID" value="SFB69361.1"/>
    <property type="molecule type" value="Genomic_DNA"/>
</dbReference>
<keyword evidence="2" id="KW-1185">Reference proteome</keyword>
<evidence type="ECO:0000313" key="1">
    <source>
        <dbReference type="EMBL" id="SFB69361.1"/>
    </source>
</evidence>
<evidence type="ECO:0000313" key="2">
    <source>
        <dbReference type="Proteomes" id="UP000240042"/>
    </source>
</evidence>
<protein>
    <submittedName>
        <fullName evidence="1">Uncharacterized protein</fullName>
    </submittedName>
</protein>
<dbReference type="RefSeq" id="WP_092317535.1">
    <property type="nucleotide sequence ID" value="NZ_FOKY01000001.1"/>
</dbReference>
<name>A0A1I1D369_BREAD</name>
<dbReference type="STRING" id="34097.SAMN02745150_00266"/>
<accession>A0A1I1D369</accession>
<reference evidence="2" key="1">
    <citation type="submission" date="2016-10" db="EMBL/GenBank/DDBJ databases">
        <authorList>
            <person name="Varghese N."/>
            <person name="Submissions S."/>
        </authorList>
    </citation>
    <scope>NUCLEOTIDE SEQUENCE [LARGE SCALE GENOMIC DNA]</scope>
    <source>
        <strain evidence="2">ATCC 43811</strain>
    </source>
</reference>